<dbReference type="VEuPathDB" id="PlasmoDB:PRCDC_1016100"/>
<dbReference type="Pfam" id="PF09687">
    <property type="entry name" value="PRESAN"/>
    <property type="match status" value="1"/>
</dbReference>
<keyword evidence="2" id="KW-1133">Transmembrane helix</keyword>
<evidence type="ECO:0000313" key="4">
    <source>
        <dbReference type="EMBL" id="CDO64598.1"/>
    </source>
</evidence>
<feature type="region of interest" description="Disordered" evidence="1">
    <location>
        <begin position="156"/>
        <end position="176"/>
    </location>
</feature>
<evidence type="ECO:0000313" key="5">
    <source>
        <dbReference type="Proteomes" id="UP000027581"/>
    </source>
</evidence>
<dbReference type="Proteomes" id="UP000027581">
    <property type="component" value="Unassembled WGS sequence"/>
</dbReference>
<sequence>MKKGKGPLFFMLEKRYITERTKNDKQQCNYKLEKENKLYQRKGIRNNCVLYKYTDLLLFLFLIFILFQASEKKNIICMYIIYFDIYSHNEFTKVDILKYSPRCFRLLSDVCFQNQHDYNSQNMNELSSIGYNSREATTTINRNNFNDNNLLNKYQGQGEGQNQRNSNKGTNSNILKESKIGNTSQCKTKCLDYDLSLLEKSFQGMSFNTYSEKGINNEEYINNGENKNNGNSYQILKESINGNPTITSTTNNNNIGNNSNSRNYIDKMGKSPPGVHIKNMNAGGYDSGSNSQMFIGNKYDKKNYNDNNYNNHNSYDLNGYNNKMDGRNTSQGNFQRDLYVEENSRNYNNISYNNYSDHREYPYNNNNNYYYYGYENTSNNHHNIAQGNSQRISVVERNERTCPMPSNYDTYNDPYYYSYYDNNKWNDDFHVMEQEFEKIVYQKHGENYSDHNMYASYNNDSIYRGHYYSPSNIEDYLGTIDEAFENVHFKGQGIKNPDFNANFNYKDYMTGNVKIDLVDSSDEEFENRYNSNSSTQKKKKKKNKVPDSRKHSRTLRKRDDYNDEDLNNDYDDDINNDVDDICNDSEYEFPTKFKDYDDDICNDSEYGFPTKYNDYDENCYETVGETKGSSYSDNYKKKKKTDSMNKIVKKDSCSYLQYDKKKTENKLLPVFESDTGVDAKWSGSKENKNDKSNNEELVSFEENYTEQEINDILSKLNEFVSLKDMFIIFNHVKRIERKKFLCMEQDINGYIEKLIKTNNVPTYIKRKCMAKVNFYMTNDYLDLEERILQNFYTMLYRGSMSKSKFIQLINEQRGYWLDQRRQLNIMWKDIMERRMKWYLFRLKKDKTIFEWIAFLSME</sequence>
<keyword evidence="5" id="KW-1185">Reference proteome</keyword>
<dbReference type="Gene3D" id="6.10.280.180">
    <property type="entry name" value="Plasmodium RESA, N-terminal helical domain"/>
    <property type="match status" value="1"/>
</dbReference>
<reference evidence="4" key="2">
    <citation type="submission" date="2014-05" db="EMBL/GenBank/DDBJ databases">
        <title>The genome sequences of chimpanzee malaria parasites reveal the path to human adaptation.</title>
        <authorList>
            <person name="Otto T.D."/>
            <person name="Rayner J.C."/>
            <person name="Boehme U."/>
            <person name="Pain A."/>
            <person name="Spottiswoode N."/>
            <person name="Sanders M."/>
            <person name="Quail M."/>
            <person name="Ollomo B."/>
            <person name="Renaud F."/>
            <person name="Thomas A.W."/>
            <person name="Prugnolle F."/>
            <person name="Conway D.J."/>
            <person name="Newbold C."/>
            <person name="Berriman M."/>
        </authorList>
    </citation>
    <scope>NUCLEOTIDE SEQUENCE [LARGE SCALE GENOMIC DNA]</scope>
    <source>
        <strain evidence="4">CDC</strain>
    </source>
</reference>
<feature type="domain" description="Plasmodium RESA N-terminal" evidence="3">
    <location>
        <begin position="703"/>
        <end position="827"/>
    </location>
</feature>
<feature type="region of interest" description="Disordered" evidence="1">
    <location>
        <begin position="527"/>
        <end position="572"/>
    </location>
</feature>
<dbReference type="PANTHER" id="PTHR36193:SF23">
    <property type="entry name" value="PHISTB DOMAIN-CONTAINING RESA-LIKE PROTEIN 1"/>
    <property type="match status" value="1"/>
</dbReference>
<keyword evidence="2" id="KW-0812">Transmembrane</keyword>
<organism evidence="4 5">
    <name type="scientific">Plasmodium reichenowi</name>
    <dbReference type="NCBI Taxonomy" id="5854"/>
    <lineage>
        <taxon>Eukaryota</taxon>
        <taxon>Sar</taxon>
        <taxon>Alveolata</taxon>
        <taxon>Apicomplexa</taxon>
        <taxon>Aconoidasida</taxon>
        <taxon>Haemosporida</taxon>
        <taxon>Plasmodiidae</taxon>
        <taxon>Plasmodium</taxon>
        <taxon>Plasmodium (Laverania)</taxon>
    </lineage>
</organism>
<gene>
    <name evidence="4" type="ORF">PRCDC_1016100</name>
</gene>
<reference evidence="4" key="1">
    <citation type="submission" date="2014-01" db="EMBL/GenBank/DDBJ databases">
        <authorList>
            <person name="Aslett M."/>
        </authorList>
    </citation>
    <scope>NUCLEOTIDE SEQUENCE</scope>
    <source>
        <strain evidence="4">CDC</strain>
    </source>
</reference>
<evidence type="ECO:0000259" key="3">
    <source>
        <dbReference type="Pfam" id="PF09687"/>
    </source>
</evidence>
<feature type="compositionally biased region" description="Acidic residues" evidence="1">
    <location>
        <begin position="561"/>
        <end position="572"/>
    </location>
</feature>
<dbReference type="PANTHER" id="PTHR36193">
    <property type="entry name" value="PHISTB DOMAIN-CONTAINING RESA-LIKE PROTEIN 1"/>
    <property type="match status" value="1"/>
</dbReference>
<evidence type="ECO:0000256" key="2">
    <source>
        <dbReference type="SAM" id="Phobius"/>
    </source>
</evidence>
<dbReference type="VEuPathDB" id="PlasmoDB:PRG01_1015200"/>
<dbReference type="AlphaFoldDB" id="A0A060RTJ9"/>
<feature type="transmembrane region" description="Helical" evidence="2">
    <location>
        <begin position="49"/>
        <end position="67"/>
    </location>
</feature>
<proteinExistence type="predicted"/>
<keyword evidence="2" id="KW-0472">Membrane</keyword>
<dbReference type="InterPro" id="IPR044885">
    <property type="entry name" value="PRESA_N_sf"/>
</dbReference>
<feature type="compositionally biased region" description="Polar residues" evidence="1">
    <location>
        <begin position="160"/>
        <end position="176"/>
    </location>
</feature>
<name>A0A060RTJ9_PLARE</name>
<dbReference type="InterPro" id="IPR019111">
    <property type="entry name" value="PRESA_N"/>
</dbReference>
<accession>A0A060RTJ9</accession>
<evidence type="ECO:0000256" key="1">
    <source>
        <dbReference type="SAM" id="MobiDB-lite"/>
    </source>
</evidence>
<protein>
    <recommendedName>
        <fullName evidence="3">Plasmodium RESA N-terminal domain-containing protein</fullName>
    </recommendedName>
</protein>
<dbReference type="EMBL" id="HG810771">
    <property type="protein sequence ID" value="CDO64598.1"/>
    <property type="molecule type" value="Genomic_DNA"/>
</dbReference>
<dbReference type="NCBIfam" id="TIGR01639">
    <property type="entry name" value="P_fal_TIGR01639"/>
    <property type="match status" value="1"/>
</dbReference>
<dbReference type="InterPro" id="IPR006526">
    <property type="entry name" value="Export_prot_PHISTa/b/c"/>
</dbReference>